<proteinExistence type="predicted"/>
<evidence type="ECO:0000256" key="1">
    <source>
        <dbReference type="SAM" id="SignalP"/>
    </source>
</evidence>
<keyword evidence="3" id="KW-1185">Reference proteome</keyword>
<feature type="signal peptide" evidence="1">
    <location>
        <begin position="1"/>
        <end position="24"/>
    </location>
</feature>
<evidence type="ECO:0000313" key="2">
    <source>
        <dbReference type="EMBL" id="MDH4905027.1"/>
    </source>
</evidence>
<gene>
    <name evidence="2" type="ORF">CUR83_08130</name>
</gene>
<dbReference type="Proteomes" id="UP001243298">
    <property type="component" value="Unassembled WGS sequence"/>
</dbReference>
<name>A0ABT6IVC9_9GAMM</name>
<feature type="chain" id="PRO_5046822885" evidence="1">
    <location>
        <begin position="25"/>
        <end position="205"/>
    </location>
</feature>
<protein>
    <submittedName>
        <fullName evidence="2">Uncharacterized protein</fullName>
    </submittedName>
</protein>
<dbReference type="EMBL" id="PGFT01000001">
    <property type="protein sequence ID" value="MDH4905027.1"/>
    <property type="molecule type" value="Genomic_DNA"/>
</dbReference>
<evidence type="ECO:0000313" key="3">
    <source>
        <dbReference type="Proteomes" id="UP001243298"/>
    </source>
</evidence>
<dbReference type="RefSeq" id="WP_284719425.1">
    <property type="nucleotide sequence ID" value="NZ_JBMXBU010000015.1"/>
</dbReference>
<comment type="caution">
    <text evidence="2">The sequence shown here is derived from an EMBL/GenBank/DDBJ whole genome shotgun (WGS) entry which is preliminary data.</text>
</comment>
<keyword evidence="1" id="KW-0732">Signal</keyword>
<reference evidence="2 3" key="1">
    <citation type="submission" date="2017-11" db="EMBL/GenBank/DDBJ databases">
        <title>Whole genome sequencing of Psychrobacter pocilloporae S6-60T(=JCM 31058T=LMG 29157T).</title>
        <authorList>
            <person name="Das S.K."/>
        </authorList>
    </citation>
    <scope>NUCLEOTIDE SEQUENCE [LARGE SCALE GENOMIC DNA]</scope>
    <source>
        <strain evidence="2 3">S6-60</strain>
    </source>
</reference>
<sequence length="205" mass="23325">MISKILPSAAIAALLVFSAGQATAASQSDLISLKGKNGQDLPEGDMFILFAWMEDGCIGDGPIYSSINEHHNKFIDRSMKMKTLAEPNANDEIYEFSITPRSQWAPGYSPLMKDISIHTNYEYTEYHIKFADGVKYREQPITEYQYKFRPESEGGAHVLKFAKNADMQSVWKHFKTRQTSDYMSDGLYDSKARFDRNDNTITCVY</sequence>
<accession>A0ABT6IVC9</accession>
<organism evidence="2 3">
    <name type="scientific">Psychrobacter pocilloporae</name>
    <dbReference type="NCBI Taxonomy" id="1775882"/>
    <lineage>
        <taxon>Bacteria</taxon>
        <taxon>Pseudomonadati</taxon>
        <taxon>Pseudomonadota</taxon>
        <taxon>Gammaproteobacteria</taxon>
        <taxon>Moraxellales</taxon>
        <taxon>Moraxellaceae</taxon>
        <taxon>Psychrobacter</taxon>
    </lineage>
</organism>